<dbReference type="InterPro" id="IPR007627">
    <property type="entry name" value="RNA_pol_sigma70_r2"/>
</dbReference>
<dbReference type="EMBL" id="QHKI01000071">
    <property type="protein sequence ID" value="RSM69243.1"/>
    <property type="molecule type" value="Genomic_DNA"/>
</dbReference>
<dbReference type="Pfam" id="PF04542">
    <property type="entry name" value="Sigma70_r2"/>
    <property type="match status" value="1"/>
</dbReference>
<proteinExistence type="predicted"/>
<feature type="domain" description="RNA polymerase sigma-70 region 2" evidence="1">
    <location>
        <begin position="30"/>
        <end position="87"/>
    </location>
</feature>
<name>A0A428YMJ1_KIBAR</name>
<dbReference type="GO" id="GO:0003700">
    <property type="term" value="F:DNA-binding transcription factor activity"/>
    <property type="evidence" value="ECO:0007669"/>
    <property type="project" value="InterPro"/>
</dbReference>
<dbReference type="RefSeq" id="WP_051793504.1">
    <property type="nucleotide sequence ID" value="NZ_QHKI01000071.1"/>
</dbReference>
<evidence type="ECO:0000259" key="1">
    <source>
        <dbReference type="Pfam" id="PF04542"/>
    </source>
</evidence>
<dbReference type="Gene3D" id="1.10.1740.10">
    <property type="match status" value="1"/>
</dbReference>
<dbReference type="AlphaFoldDB" id="A0A428YMJ1"/>
<comment type="caution">
    <text evidence="2">The sequence shown here is derived from an EMBL/GenBank/DDBJ whole genome shotgun (WGS) entry which is preliminary data.</text>
</comment>
<reference evidence="2 3" key="1">
    <citation type="submission" date="2018-05" db="EMBL/GenBank/DDBJ databases">
        <title>Evolution of GPA BGCs.</title>
        <authorList>
            <person name="Waglechner N."/>
            <person name="Wright G.D."/>
        </authorList>
    </citation>
    <scope>NUCLEOTIDE SEQUENCE [LARGE SCALE GENOMIC DNA]</scope>
    <source>
        <strain evidence="2 3">A82846</strain>
    </source>
</reference>
<evidence type="ECO:0000313" key="2">
    <source>
        <dbReference type="EMBL" id="RSM69243.1"/>
    </source>
</evidence>
<sequence length="108" mass="12259">MSDAEFARGQSADEAIPDSARSGEFELFYRGTVQQLVRFLMLQGASLADARDIAQDTLSSAYERWHKLDNPRAWSYRVASRAFIRKVVSTKEKLTGRCGRRSLDRARS</sequence>
<dbReference type="InterPro" id="IPR013325">
    <property type="entry name" value="RNA_pol_sigma_r2"/>
</dbReference>
<organism evidence="2 3">
    <name type="scientific">Kibdelosporangium aridum</name>
    <dbReference type="NCBI Taxonomy" id="2030"/>
    <lineage>
        <taxon>Bacteria</taxon>
        <taxon>Bacillati</taxon>
        <taxon>Actinomycetota</taxon>
        <taxon>Actinomycetes</taxon>
        <taxon>Pseudonocardiales</taxon>
        <taxon>Pseudonocardiaceae</taxon>
        <taxon>Kibdelosporangium</taxon>
    </lineage>
</organism>
<accession>A0A428YMJ1</accession>
<dbReference type="Proteomes" id="UP000287547">
    <property type="component" value="Unassembled WGS sequence"/>
</dbReference>
<dbReference type="SUPFAM" id="SSF88946">
    <property type="entry name" value="Sigma2 domain of RNA polymerase sigma factors"/>
    <property type="match status" value="1"/>
</dbReference>
<gene>
    <name evidence="2" type="ORF">DMH04_46250</name>
</gene>
<dbReference type="GO" id="GO:0006352">
    <property type="term" value="P:DNA-templated transcription initiation"/>
    <property type="evidence" value="ECO:0007669"/>
    <property type="project" value="InterPro"/>
</dbReference>
<evidence type="ECO:0000313" key="3">
    <source>
        <dbReference type="Proteomes" id="UP000287547"/>
    </source>
</evidence>
<protein>
    <recommendedName>
        <fullName evidence="1">RNA polymerase sigma-70 region 2 domain-containing protein</fullName>
    </recommendedName>
</protein>
<dbReference type="OrthoDB" id="3608473at2"/>